<dbReference type="Proteomes" id="UP001630127">
    <property type="component" value="Unassembled WGS sequence"/>
</dbReference>
<dbReference type="Pfam" id="PF00098">
    <property type="entry name" value="zf-CCHC"/>
    <property type="match status" value="1"/>
</dbReference>
<dbReference type="SMART" id="SM00343">
    <property type="entry name" value="ZnF_C2HC"/>
    <property type="match status" value="1"/>
</dbReference>
<dbReference type="InterPro" id="IPR001878">
    <property type="entry name" value="Znf_CCHC"/>
</dbReference>
<name>A0ABD3AES2_9GENT</name>
<dbReference type="EMBL" id="JBJUIK010000004">
    <property type="protein sequence ID" value="KAL3530249.1"/>
    <property type="molecule type" value="Genomic_DNA"/>
</dbReference>
<dbReference type="InterPro" id="IPR036875">
    <property type="entry name" value="Znf_CCHC_sf"/>
</dbReference>
<accession>A0ABD3AES2</accession>
<evidence type="ECO:0000256" key="2">
    <source>
        <dbReference type="SAM" id="MobiDB-lite"/>
    </source>
</evidence>
<dbReference type="PROSITE" id="PS50158">
    <property type="entry name" value="ZF_CCHC"/>
    <property type="match status" value="1"/>
</dbReference>
<feature type="non-terminal residue" evidence="4">
    <location>
        <position position="1"/>
    </location>
</feature>
<keyword evidence="5" id="KW-1185">Reference proteome</keyword>
<gene>
    <name evidence="4" type="ORF">ACH5RR_009571</name>
</gene>
<dbReference type="AlphaFoldDB" id="A0ABD3AES2"/>
<evidence type="ECO:0000259" key="3">
    <source>
        <dbReference type="PROSITE" id="PS50158"/>
    </source>
</evidence>
<proteinExistence type="predicted"/>
<reference evidence="4 5" key="1">
    <citation type="submission" date="2024-11" db="EMBL/GenBank/DDBJ databases">
        <title>A near-complete genome assembly of Cinchona calisaya.</title>
        <authorList>
            <person name="Lian D.C."/>
            <person name="Zhao X.W."/>
            <person name="Wei L."/>
        </authorList>
    </citation>
    <scope>NUCLEOTIDE SEQUENCE [LARGE SCALE GENOMIC DNA]</scope>
    <source>
        <tissue evidence="4">Nenye</tissue>
    </source>
</reference>
<keyword evidence="1" id="KW-0479">Metal-binding</keyword>
<protein>
    <recommendedName>
        <fullName evidence="3">CCHC-type domain-containing protein</fullName>
    </recommendedName>
</protein>
<keyword evidence="1" id="KW-0863">Zinc-finger</keyword>
<sequence length="129" mass="14189">GVTQKGDEEALYVNRSKQNSKRHADNQSRKTEDKARGQIDERSAHGGGASKNQGKGKKFEGKCYNCGKKGHMAKSCWLGKRSVESNAATSKNEEEWDAEALFAAEEEELALTGLTIRKTGLWTQDVQTA</sequence>
<evidence type="ECO:0000256" key="1">
    <source>
        <dbReference type="PROSITE-ProRule" id="PRU00047"/>
    </source>
</evidence>
<dbReference type="Gene3D" id="4.10.60.10">
    <property type="entry name" value="Zinc finger, CCHC-type"/>
    <property type="match status" value="1"/>
</dbReference>
<evidence type="ECO:0000313" key="5">
    <source>
        <dbReference type="Proteomes" id="UP001630127"/>
    </source>
</evidence>
<feature type="compositionally biased region" description="Basic and acidic residues" evidence="2">
    <location>
        <begin position="22"/>
        <end position="44"/>
    </location>
</feature>
<organism evidence="4 5">
    <name type="scientific">Cinchona calisaya</name>
    <dbReference type="NCBI Taxonomy" id="153742"/>
    <lineage>
        <taxon>Eukaryota</taxon>
        <taxon>Viridiplantae</taxon>
        <taxon>Streptophyta</taxon>
        <taxon>Embryophyta</taxon>
        <taxon>Tracheophyta</taxon>
        <taxon>Spermatophyta</taxon>
        <taxon>Magnoliopsida</taxon>
        <taxon>eudicotyledons</taxon>
        <taxon>Gunneridae</taxon>
        <taxon>Pentapetalae</taxon>
        <taxon>asterids</taxon>
        <taxon>lamiids</taxon>
        <taxon>Gentianales</taxon>
        <taxon>Rubiaceae</taxon>
        <taxon>Cinchonoideae</taxon>
        <taxon>Cinchoneae</taxon>
        <taxon>Cinchona</taxon>
    </lineage>
</organism>
<evidence type="ECO:0000313" key="4">
    <source>
        <dbReference type="EMBL" id="KAL3530249.1"/>
    </source>
</evidence>
<keyword evidence="1" id="KW-0862">Zinc</keyword>
<dbReference type="SUPFAM" id="SSF57756">
    <property type="entry name" value="Retrovirus zinc finger-like domains"/>
    <property type="match status" value="1"/>
</dbReference>
<comment type="caution">
    <text evidence="4">The sequence shown here is derived from an EMBL/GenBank/DDBJ whole genome shotgun (WGS) entry which is preliminary data.</text>
</comment>
<feature type="domain" description="CCHC-type" evidence="3">
    <location>
        <begin position="62"/>
        <end position="76"/>
    </location>
</feature>
<feature type="region of interest" description="Disordered" evidence="2">
    <location>
        <begin position="1"/>
        <end position="60"/>
    </location>
</feature>
<dbReference type="GO" id="GO:0008270">
    <property type="term" value="F:zinc ion binding"/>
    <property type="evidence" value="ECO:0007669"/>
    <property type="project" value="UniProtKB-KW"/>
</dbReference>